<dbReference type="PANTHER" id="PTHR30419">
    <property type="entry name" value="HTH-TYPE TRANSCRIPTIONAL REGULATOR YBHD"/>
    <property type="match status" value="1"/>
</dbReference>
<dbReference type="PROSITE" id="PS50931">
    <property type="entry name" value="HTH_LYSR"/>
    <property type="match status" value="1"/>
</dbReference>
<evidence type="ECO:0000313" key="8">
    <source>
        <dbReference type="Proteomes" id="UP001162740"/>
    </source>
</evidence>
<accession>A0AA47AD89</accession>
<evidence type="ECO:0000256" key="3">
    <source>
        <dbReference type="ARBA" id="ARBA00023125"/>
    </source>
</evidence>
<keyword evidence="3" id="KW-0238">DNA-binding</keyword>
<protein>
    <submittedName>
        <fullName evidence="7">LysR family transcriptional regulator</fullName>
    </submittedName>
</protein>
<dbReference type="AlphaFoldDB" id="A0AA47AD89"/>
<feature type="domain" description="HTH lysR-type" evidence="6">
    <location>
        <begin position="35"/>
        <end position="92"/>
    </location>
</feature>
<evidence type="ECO:0000256" key="1">
    <source>
        <dbReference type="ARBA" id="ARBA00009437"/>
    </source>
</evidence>
<dbReference type="EMBL" id="CP083975">
    <property type="protein sequence ID" value="UZF47811.1"/>
    <property type="molecule type" value="Genomic_DNA"/>
</dbReference>
<proteinExistence type="inferred from homology"/>
<dbReference type="SUPFAM" id="SSF53850">
    <property type="entry name" value="Periplasmic binding protein-like II"/>
    <property type="match status" value="1"/>
</dbReference>
<dbReference type="InterPro" id="IPR050950">
    <property type="entry name" value="HTH-type_LysR_regulators"/>
</dbReference>
<dbReference type="GO" id="GO:0003700">
    <property type="term" value="F:DNA-binding transcription factor activity"/>
    <property type="evidence" value="ECO:0007669"/>
    <property type="project" value="InterPro"/>
</dbReference>
<dbReference type="Gene3D" id="3.40.190.290">
    <property type="match status" value="1"/>
</dbReference>
<dbReference type="Pfam" id="PF00126">
    <property type="entry name" value="HTH_1"/>
    <property type="match status" value="1"/>
</dbReference>
<reference evidence="7 8" key="1">
    <citation type="journal article" date="2021" name="Front. Microbiol.">
        <title>Bacterial Transformation of Aromatic Monomers in Softwood Black Liquor.</title>
        <authorList>
            <person name="Navas L.E."/>
            <person name="Dexter G."/>
            <person name="Liu J."/>
            <person name="Levy-Booth D."/>
            <person name="Cho M."/>
            <person name="Jang S.K."/>
            <person name="Mansfield S.D."/>
            <person name="Renneckar S."/>
            <person name="Mohn W.W."/>
            <person name="Eltis L.D."/>
        </authorList>
    </citation>
    <scope>NUCLEOTIDE SEQUENCE [LARGE SCALE GENOMIC DNA]</scope>
    <source>
        <strain evidence="7 8">GD02</strain>
    </source>
</reference>
<gene>
    <name evidence="7" type="ORF">KUM34_025635</name>
</gene>
<dbReference type="InterPro" id="IPR000847">
    <property type="entry name" value="LysR_HTH_N"/>
</dbReference>
<evidence type="ECO:0000313" key="7">
    <source>
        <dbReference type="EMBL" id="UZF47811.1"/>
    </source>
</evidence>
<evidence type="ECO:0000256" key="2">
    <source>
        <dbReference type="ARBA" id="ARBA00023015"/>
    </source>
</evidence>
<dbReference type="PANTHER" id="PTHR30419:SF8">
    <property type="entry name" value="NITROGEN ASSIMILATION TRANSCRIPTIONAL ACTIVATOR-RELATED"/>
    <property type="match status" value="1"/>
</dbReference>
<name>A0AA47AD89_RHORH</name>
<comment type="similarity">
    <text evidence="1">Belongs to the LysR transcriptional regulatory family.</text>
</comment>
<dbReference type="GO" id="GO:0005829">
    <property type="term" value="C:cytosol"/>
    <property type="evidence" value="ECO:0007669"/>
    <property type="project" value="TreeGrafter"/>
</dbReference>
<evidence type="ECO:0000259" key="6">
    <source>
        <dbReference type="PROSITE" id="PS50931"/>
    </source>
</evidence>
<dbReference type="RefSeq" id="WP_085470857.1">
    <property type="nucleotide sequence ID" value="NZ_CP083975.1"/>
</dbReference>
<feature type="region of interest" description="Disordered" evidence="5">
    <location>
        <begin position="1"/>
        <end position="20"/>
    </location>
</feature>
<sequence length="331" mass="35020">MDTARGASAPGGAAPRASALSRLARPRRTIDGGDVELQQLRCFVAVADHGSFTRAAQALVLSQPTLSQSVGKLEAEFGTELFQRTSRGAALTSAGEILLEPARKVLESVGHTQAAVDAIHGLTTGSVTVVTFKAFTTQAAAAMSVFAKRFPTVTLRVLAPQNDDGVFDAVSSGKADIGFARDIELLGAGLKIHRITIEESAALVPKDSVLGASTEPITVTELTRLPMIVGPPGSLVRTAVEKLFADNGSRFEVAAECDHHETSIQLVRGGVGAYLSTRGGLPPHIDEMVTVRRLEPHREWPMGIVHRIEHVTPAAVAFTSVALEHFSKAVR</sequence>
<evidence type="ECO:0000256" key="5">
    <source>
        <dbReference type="SAM" id="MobiDB-lite"/>
    </source>
</evidence>
<dbReference type="Gene3D" id="1.10.10.10">
    <property type="entry name" value="Winged helix-like DNA-binding domain superfamily/Winged helix DNA-binding domain"/>
    <property type="match status" value="1"/>
</dbReference>
<dbReference type="CDD" id="cd05466">
    <property type="entry name" value="PBP2_LTTR_substrate"/>
    <property type="match status" value="1"/>
</dbReference>
<dbReference type="InterPro" id="IPR005119">
    <property type="entry name" value="LysR_subst-bd"/>
</dbReference>
<dbReference type="InterPro" id="IPR036388">
    <property type="entry name" value="WH-like_DNA-bd_sf"/>
</dbReference>
<dbReference type="SUPFAM" id="SSF46785">
    <property type="entry name" value="Winged helix' DNA-binding domain"/>
    <property type="match status" value="1"/>
</dbReference>
<dbReference type="Pfam" id="PF03466">
    <property type="entry name" value="LysR_substrate"/>
    <property type="match status" value="1"/>
</dbReference>
<keyword evidence="2" id="KW-0805">Transcription regulation</keyword>
<dbReference type="PRINTS" id="PR00039">
    <property type="entry name" value="HTHLYSR"/>
</dbReference>
<keyword evidence="7" id="KW-0614">Plasmid</keyword>
<organism evidence="7 8">
    <name type="scientific">Rhodococcus rhodochrous</name>
    <dbReference type="NCBI Taxonomy" id="1829"/>
    <lineage>
        <taxon>Bacteria</taxon>
        <taxon>Bacillati</taxon>
        <taxon>Actinomycetota</taxon>
        <taxon>Actinomycetes</taxon>
        <taxon>Mycobacteriales</taxon>
        <taxon>Nocardiaceae</taxon>
        <taxon>Rhodococcus</taxon>
    </lineage>
</organism>
<evidence type="ECO:0000256" key="4">
    <source>
        <dbReference type="ARBA" id="ARBA00023163"/>
    </source>
</evidence>
<dbReference type="GO" id="GO:0003677">
    <property type="term" value="F:DNA binding"/>
    <property type="evidence" value="ECO:0007669"/>
    <property type="project" value="UniProtKB-KW"/>
</dbReference>
<dbReference type="InterPro" id="IPR036390">
    <property type="entry name" value="WH_DNA-bd_sf"/>
</dbReference>
<dbReference type="FunFam" id="1.10.10.10:FF:000001">
    <property type="entry name" value="LysR family transcriptional regulator"/>
    <property type="match status" value="1"/>
</dbReference>
<keyword evidence="4" id="KW-0804">Transcription</keyword>
<dbReference type="Proteomes" id="UP001162740">
    <property type="component" value="Plasmid pGD02.2.1"/>
</dbReference>
<geneLocation type="plasmid" evidence="7 8">
    <name>pGD02.2.1</name>
</geneLocation>